<evidence type="ECO:0000313" key="3">
    <source>
        <dbReference type="Proteomes" id="UP000383932"/>
    </source>
</evidence>
<accession>A0A5N5Q8P2</accession>
<organism evidence="2 3">
    <name type="scientific">Ceratobasidium theobromae</name>
    <dbReference type="NCBI Taxonomy" id="1582974"/>
    <lineage>
        <taxon>Eukaryota</taxon>
        <taxon>Fungi</taxon>
        <taxon>Dikarya</taxon>
        <taxon>Basidiomycota</taxon>
        <taxon>Agaricomycotina</taxon>
        <taxon>Agaricomycetes</taxon>
        <taxon>Cantharellales</taxon>
        <taxon>Ceratobasidiaceae</taxon>
        <taxon>Ceratobasidium</taxon>
    </lineage>
</organism>
<dbReference type="OrthoDB" id="10634677at2759"/>
<feature type="compositionally biased region" description="Low complexity" evidence="1">
    <location>
        <begin position="60"/>
        <end position="73"/>
    </location>
</feature>
<gene>
    <name evidence="2" type="ORF">CTheo_8771</name>
</gene>
<comment type="caution">
    <text evidence="2">The sequence shown here is derived from an EMBL/GenBank/DDBJ whole genome shotgun (WGS) entry which is preliminary data.</text>
</comment>
<dbReference type="EMBL" id="SSOP01000781">
    <property type="protein sequence ID" value="KAB5587788.1"/>
    <property type="molecule type" value="Genomic_DNA"/>
</dbReference>
<sequence>MSPSRRTRSQKGAVDYRTLSGVQVRSASTLTKTVRRRQGKRKVQAIQDVEMSDGTAADRSGSPSSTSAGSSESNHLVIENAQAIEYLTNQLTREPPLPDDMVTFVTDLMRRRPQLVLLFFEKQWTVSDHGLMCNAIGYPLTYETDKTTGEERLYDSTDAPLGFIGSSNPNPDTTLDPSVLEVERRRLNELPDQFGLVRH</sequence>
<name>A0A5N5Q8P2_9AGAM</name>
<dbReference type="Proteomes" id="UP000383932">
    <property type="component" value="Unassembled WGS sequence"/>
</dbReference>
<feature type="compositionally biased region" description="Basic residues" evidence="1">
    <location>
        <begin position="33"/>
        <end position="43"/>
    </location>
</feature>
<keyword evidence="3" id="KW-1185">Reference proteome</keyword>
<evidence type="ECO:0000256" key="1">
    <source>
        <dbReference type="SAM" id="MobiDB-lite"/>
    </source>
</evidence>
<feature type="region of interest" description="Disordered" evidence="1">
    <location>
        <begin position="27"/>
        <end position="73"/>
    </location>
</feature>
<dbReference type="AlphaFoldDB" id="A0A5N5Q8P2"/>
<proteinExistence type="predicted"/>
<reference evidence="2 3" key="1">
    <citation type="journal article" date="2019" name="Fungal Biol. Biotechnol.">
        <title>Draft genome sequence of fastidious pathogen Ceratobasidium theobromae, which causes vascular-streak dieback in Theobroma cacao.</title>
        <authorList>
            <person name="Ali S.S."/>
            <person name="Asman A."/>
            <person name="Shao J."/>
            <person name="Firmansyah A.P."/>
            <person name="Susilo A.W."/>
            <person name="Rosmana A."/>
            <person name="McMahon P."/>
            <person name="Junaid M."/>
            <person name="Guest D."/>
            <person name="Kheng T.Y."/>
            <person name="Meinhardt L.W."/>
            <person name="Bailey B.A."/>
        </authorList>
    </citation>
    <scope>NUCLEOTIDE SEQUENCE [LARGE SCALE GENOMIC DNA]</scope>
    <source>
        <strain evidence="2 3">CT2</strain>
    </source>
</reference>
<protein>
    <submittedName>
        <fullName evidence="2">Uncharacterized protein</fullName>
    </submittedName>
</protein>
<evidence type="ECO:0000313" key="2">
    <source>
        <dbReference type="EMBL" id="KAB5587788.1"/>
    </source>
</evidence>